<dbReference type="Proteomes" id="UP000540519">
    <property type="component" value="Unassembled WGS sequence"/>
</dbReference>
<dbReference type="InterPro" id="IPR036388">
    <property type="entry name" value="WH-like_DNA-bd_sf"/>
</dbReference>
<comment type="similarity">
    <text evidence="1">Belongs to the sigma-70 factor family. ECF subfamily.</text>
</comment>
<evidence type="ECO:0000256" key="3">
    <source>
        <dbReference type="ARBA" id="ARBA00023082"/>
    </source>
</evidence>
<feature type="domain" description="RNA polymerase sigma factor 70 region 4 type 2" evidence="6">
    <location>
        <begin position="120"/>
        <end position="171"/>
    </location>
</feature>
<sequence length="189" mass="22200">MKMIADDLKLLKGMEEDDNSSFKAIYDKYSKALFLYAHNVIKDRAVCEDIIQEIFISLWAKRKTNKITSLKPYLFQAVKFKIFNHFRDNKFSREDLTRLNIIDVSMNVSQKLEYSELDQIIRDHVAKLPKRCRHIFVLSRYHHKTNKEIAEELEISVQAVKNQISKALAFLRNNLQLEEAIAIALILLN</sequence>
<dbReference type="AlphaFoldDB" id="A0A7X2ZWU6"/>
<organism evidence="7 8">
    <name type="scientific">Zobellia amurskyensis</name>
    <dbReference type="NCBI Taxonomy" id="248905"/>
    <lineage>
        <taxon>Bacteria</taxon>
        <taxon>Pseudomonadati</taxon>
        <taxon>Bacteroidota</taxon>
        <taxon>Flavobacteriia</taxon>
        <taxon>Flavobacteriales</taxon>
        <taxon>Flavobacteriaceae</taxon>
        <taxon>Zobellia</taxon>
    </lineage>
</organism>
<keyword evidence="4" id="KW-0804">Transcription</keyword>
<dbReference type="InterPro" id="IPR013324">
    <property type="entry name" value="RNA_pol_sigma_r3/r4-like"/>
</dbReference>
<dbReference type="PANTHER" id="PTHR43133">
    <property type="entry name" value="RNA POLYMERASE ECF-TYPE SIGMA FACTO"/>
    <property type="match status" value="1"/>
</dbReference>
<feature type="domain" description="RNA polymerase sigma-70 region 2" evidence="5">
    <location>
        <begin position="25"/>
        <end position="90"/>
    </location>
</feature>
<evidence type="ECO:0000259" key="6">
    <source>
        <dbReference type="Pfam" id="PF08281"/>
    </source>
</evidence>
<dbReference type="OrthoDB" id="1100095at2"/>
<keyword evidence="2" id="KW-0805">Transcription regulation</keyword>
<dbReference type="InterPro" id="IPR007627">
    <property type="entry name" value="RNA_pol_sigma70_r2"/>
</dbReference>
<dbReference type="RefSeq" id="WP_155601030.1">
    <property type="nucleotide sequence ID" value="NZ_RCNR01000054.1"/>
</dbReference>
<dbReference type="GO" id="GO:0006352">
    <property type="term" value="P:DNA-templated transcription initiation"/>
    <property type="evidence" value="ECO:0007669"/>
    <property type="project" value="InterPro"/>
</dbReference>
<dbReference type="InterPro" id="IPR013249">
    <property type="entry name" value="RNA_pol_sigma70_r4_t2"/>
</dbReference>
<dbReference type="PANTHER" id="PTHR43133:SF46">
    <property type="entry name" value="RNA POLYMERASE SIGMA-70 FACTOR ECF SUBFAMILY"/>
    <property type="match status" value="1"/>
</dbReference>
<dbReference type="InterPro" id="IPR014327">
    <property type="entry name" value="RNA_pol_sigma70_bacteroid"/>
</dbReference>
<dbReference type="NCBIfam" id="TIGR02985">
    <property type="entry name" value="Sig70_bacteroi1"/>
    <property type="match status" value="1"/>
</dbReference>
<comment type="caution">
    <text evidence="7">The sequence shown here is derived from an EMBL/GenBank/DDBJ whole genome shotgun (WGS) entry which is preliminary data.</text>
</comment>
<evidence type="ECO:0000256" key="1">
    <source>
        <dbReference type="ARBA" id="ARBA00010641"/>
    </source>
</evidence>
<evidence type="ECO:0000256" key="4">
    <source>
        <dbReference type="ARBA" id="ARBA00023163"/>
    </source>
</evidence>
<dbReference type="InterPro" id="IPR013325">
    <property type="entry name" value="RNA_pol_sigma_r2"/>
</dbReference>
<dbReference type="EMBL" id="RCNR01000054">
    <property type="protein sequence ID" value="MUH37837.1"/>
    <property type="molecule type" value="Genomic_DNA"/>
</dbReference>
<dbReference type="SUPFAM" id="SSF88946">
    <property type="entry name" value="Sigma2 domain of RNA polymerase sigma factors"/>
    <property type="match status" value="1"/>
</dbReference>
<evidence type="ECO:0000313" key="7">
    <source>
        <dbReference type="EMBL" id="MUH37837.1"/>
    </source>
</evidence>
<evidence type="ECO:0000313" key="8">
    <source>
        <dbReference type="Proteomes" id="UP000540519"/>
    </source>
</evidence>
<evidence type="ECO:0000259" key="5">
    <source>
        <dbReference type="Pfam" id="PF04542"/>
    </source>
</evidence>
<gene>
    <name evidence="7" type="ORF">D9O36_18445</name>
</gene>
<dbReference type="Gene3D" id="1.10.10.10">
    <property type="entry name" value="Winged helix-like DNA-binding domain superfamily/Winged helix DNA-binding domain"/>
    <property type="match status" value="1"/>
</dbReference>
<protein>
    <submittedName>
        <fullName evidence="7">RNA polymerase sigma-70 factor</fullName>
    </submittedName>
</protein>
<dbReference type="Gene3D" id="1.10.1740.10">
    <property type="match status" value="1"/>
</dbReference>
<dbReference type="Pfam" id="PF08281">
    <property type="entry name" value="Sigma70_r4_2"/>
    <property type="match status" value="1"/>
</dbReference>
<keyword evidence="3" id="KW-0731">Sigma factor</keyword>
<accession>A0A7X2ZWU6</accession>
<dbReference type="Pfam" id="PF04542">
    <property type="entry name" value="Sigma70_r2"/>
    <property type="match status" value="1"/>
</dbReference>
<dbReference type="SUPFAM" id="SSF88659">
    <property type="entry name" value="Sigma3 and sigma4 domains of RNA polymerase sigma factors"/>
    <property type="match status" value="1"/>
</dbReference>
<dbReference type="InterPro" id="IPR014284">
    <property type="entry name" value="RNA_pol_sigma-70_dom"/>
</dbReference>
<name>A0A7X2ZWU6_9FLAO</name>
<dbReference type="InterPro" id="IPR039425">
    <property type="entry name" value="RNA_pol_sigma-70-like"/>
</dbReference>
<reference evidence="7 8" key="1">
    <citation type="journal article" date="2019" name="Mar. Drugs">
        <title>Comparative Genomics and CAZyme Genome Repertoires of Marine Zobellia amurskyensis KMM 3526(T) and Zobellia laminariae KMM 3676(T).</title>
        <authorList>
            <person name="Chernysheva N."/>
            <person name="Bystritskaya E."/>
            <person name="Stenkova A."/>
            <person name="Golovkin I."/>
            <person name="Nedashkovskaya O."/>
            <person name="Isaeva M."/>
        </authorList>
    </citation>
    <scope>NUCLEOTIDE SEQUENCE [LARGE SCALE GENOMIC DNA]</scope>
    <source>
        <strain evidence="7 8">KMM 3526</strain>
    </source>
</reference>
<dbReference type="NCBIfam" id="TIGR02937">
    <property type="entry name" value="sigma70-ECF"/>
    <property type="match status" value="1"/>
</dbReference>
<dbReference type="GO" id="GO:0003677">
    <property type="term" value="F:DNA binding"/>
    <property type="evidence" value="ECO:0007669"/>
    <property type="project" value="InterPro"/>
</dbReference>
<proteinExistence type="inferred from homology"/>
<dbReference type="GO" id="GO:0016987">
    <property type="term" value="F:sigma factor activity"/>
    <property type="evidence" value="ECO:0007669"/>
    <property type="project" value="UniProtKB-KW"/>
</dbReference>
<keyword evidence="8" id="KW-1185">Reference proteome</keyword>
<evidence type="ECO:0000256" key="2">
    <source>
        <dbReference type="ARBA" id="ARBA00023015"/>
    </source>
</evidence>